<proteinExistence type="predicted"/>
<accession>A0A9P4HTB9</accession>
<sequence>MNGVRKSKIKIPVRDGTEIPAVLWQPETPPKDGSPLLVTYHGGGWCMGSPEMEEVNCVNCVQKFGVVAVGVDYRLAPEHAFPGPVQDSWDALKWIAEHAHDLKADPTQGFVVGGESAGGNLTIIMALMARDEKLNPPLTGAAPAIPSVCSKEAVPERFKKDYHSKEQNYNAACFPGRKAEMLIDVYNPDRFSPLFNPLLWPTGHRNLPPMCFQINGMDPLRDEGLIYERLLREECGVKTKLSIYPGMPHGFHNFVPTLQVARKYVQDALDGYAWLFARAEA</sequence>
<evidence type="ECO:0000259" key="1">
    <source>
        <dbReference type="Pfam" id="PF07859"/>
    </source>
</evidence>
<evidence type="ECO:0000313" key="2">
    <source>
        <dbReference type="EMBL" id="KAF2087625.1"/>
    </source>
</evidence>
<dbReference type="AlphaFoldDB" id="A0A9P4HTB9"/>
<dbReference type="Gene3D" id="3.40.50.1820">
    <property type="entry name" value="alpha/beta hydrolase"/>
    <property type="match status" value="1"/>
</dbReference>
<dbReference type="GO" id="GO:0016787">
    <property type="term" value="F:hydrolase activity"/>
    <property type="evidence" value="ECO:0007669"/>
    <property type="project" value="InterPro"/>
</dbReference>
<gene>
    <name evidence="2" type="ORF">K490DRAFT_41525</name>
</gene>
<dbReference type="SUPFAM" id="SSF53474">
    <property type="entry name" value="alpha/beta-Hydrolases"/>
    <property type="match status" value="1"/>
</dbReference>
<dbReference type="EMBL" id="ML978719">
    <property type="protein sequence ID" value="KAF2087625.1"/>
    <property type="molecule type" value="Genomic_DNA"/>
</dbReference>
<dbReference type="OrthoDB" id="408631at2759"/>
<reference evidence="2" key="1">
    <citation type="journal article" date="2020" name="Stud. Mycol.">
        <title>101 Dothideomycetes genomes: a test case for predicting lifestyles and emergence of pathogens.</title>
        <authorList>
            <person name="Haridas S."/>
            <person name="Albert R."/>
            <person name="Binder M."/>
            <person name="Bloem J."/>
            <person name="Labutti K."/>
            <person name="Salamov A."/>
            <person name="Andreopoulos B."/>
            <person name="Baker S."/>
            <person name="Barry K."/>
            <person name="Bills G."/>
            <person name="Bluhm B."/>
            <person name="Cannon C."/>
            <person name="Castanera R."/>
            <person name="Culley D."/>
            <person name="Daum C."/>
            <person name="Ezra D."/>
            <person name="Gonzalez J."/>
            <person name="Henrissat B."/>
            <person name="Kuo A."/>
            <person name="Liang C."/>
            <person name="Lipzen A."/>
            <person name="Lutzoni F."/>
            <person name="Magnuson J."/>
            <person name="Mondo S."/>
            <person name="Nolan M."/>
            <person name="Ohm R."/>
            <person name="Pangilinan J."/>
            <person name="Park H.-J."/>
            <person name="Ramirez L."/>
            <person name="Alfaro M."/>
            <person name="Sun H."/>
            <person name="Tritt A."/>
            <person name="Yoshinaga Y."/>
            <person name="Zwiers L.-H."/>
            <person name="Turgeon B."/>
            <person name="Goodwin S."/>
            <person name="Spatafora J."/>
            <person name="Crous P."/>
            <person name="Grigoriev I."/>
        </authorList>
    </citation>
    <scope>NUCLEOTIDE SEQUENCE</scope>
    <source>
        <strain evidence="2">CBS 121410</strain>
    </source>
</reference>
<comment type="caution">
    <text evidence="2">The sequence shown here is derived from an EMBL/GenBank/DDBJ whole genome shotgun (WGS) entry which is preliminary data.</text>
</comment>
<evidence type="ECO:0000313" key="3">
    <source>
        <dbReference type="Proteomes" id="UP000799776"/>
    </source>
</evidence>
<name>A0A9P4HTB9_9PEZI</name>
<dbReference type="Proteomes" id="UP000799776">
    <property type="component" value="Unassembled WGS sequence"/>
</dbReference>
<protein>
    <recommendedName>
        <fullName evidence="1">Alpha/beta hydrolase fold-3 domain-containing protein</fullName>
    </recommendedName>
</protein>
<dbReference type="InterPro" id="IPR050466">
    <property type="entry name" value="Carboxylest/Gibb_receptor"/>
</dbReference>
<feature type="domain" description="Alpha/beta hydrolase fold-3" evidence="1">
    <location>
        <begin position="37"/>
        <end position="252"/>
    </location>
</feature>
<dbReference type="InterPro" id="IPR029058">
    <property type="entry name" value="AB_hydrolase_fold"/>
</dbReference>
<dbReference type="Pfam" id="PF07859">
    <property type="entry name" value="Abhydrolase_3"/>
    <property type="match status" value="1"/>
</dbReference>
<dbReference type="InterPro" id="IPR013094">
    <property type="entry name" value="AB_hydrolase_3"/>
</dbReference>
<organism evidence="2 3">
    <name type="scientific">Saccharata proteae CBS 121410</name>
    <dbReference type="NCBI Taxonomy" id="1314787"/>
    <lineage>
        <taxon>Eukaryota</taxon>
        <taxon>Fungi</taxon>
        <taxon>Dikarya</taxon>
        <taxon>Ascomycota</taxon>
        <taxon>Pezizomycotina</taxon>
        <taxon>Dothideomycetes</taxon>
        <taxon>Dothideomycetes incertae sedis</taxon>
        <taxon>Botryosphaeriales</taxon>
        <taxon>Saccharataceae</taxon>
        <taxon>Saccharata</taxon>
    </lineage>
</organism>
<dbReference type="PANTHER" id="PTHR23024">
    <property type="entry name" value="ARYLACETAMIDE DEACETYLASE"/>
    <property type="match status" value="1"/>
</dbReference>
<keyword evidence="3" id="KW-1185">Reference proteome</keyword>
<dbReference type="PANTHER" id="PTHR23024:SF643">
    <property type="entry name" value="AB HYDROLASE SUPERFAMILY PROTEIN B1A11.02"/>
    <property type="match status" value="1"/>
</dbReference>